<dbReference type="AlphaFoldDB" id="R4U3D0"/>
<dbReference type="STRING" id="1276229.SSYRP_v1c03130"/>
<evidence type="ECO:0000313" key="3">
    <source>
        <dbReference type="EMBL" id="AGM25907.1"/>
    </source>
</evidence>
<evidence type="ECO:0000256" key="2">
    <source>
        <dbReference type="SAM" id="Phobius"/>
    </source>
</evidence>
<keyword evidence="2" id="KW-0472">Membrane</keyword>
<keyword evidence="4" id="KW-1185">Reference proteome</keyword>
<dbReference type="OrthoDB" id="9978720at2"/>
<accession>R4U3D0</accession>
<dbReference type="KEGG" id="ssyr:SSYRP_v1c03130"/>
<evidence type="ECO:0000313" key="4">
    <source>
        <dbReference type="Proteomes" id="UP000013963"/>
    </source>
</evidence>
<dbReference type="EMBL" id="CP005078">
    <property type="protein sequence ID" value="AGM25907.1"/>
    <property type="molecule type" value="Genomic_DNA"/>
</dbReference>
<evidence type="ECO:0008006" key="5">
    <source>
        <dbReference type="Google" id="ProtNLM"/>
    </source>
</evidence>
<feature type="transmembrane region" description="Helical" evidence="2">
    <location>
        <begin position="87"/>
        <end position="108"/>
    </location>
</feature>
<sequence>MDRNNRRQNNNFDGSDWDAFTNNNQYRGNGYNQPRQNPNRSNNPNFSNQQRQLRNNNQAFSGPGQDYLQTCMCKNCTKKRHPVIKAFVIIFVILAILGGAAGALYAYFPKIRDWVVNQIKDNVKLPVNLSYKMMSLDTNTNEPVAVKNAISKDGQAEWKTFAYGQFTVFIKQQLNNS</sequence>
<gene>
    <name evidence="3" type="ORF">SSYRP_v1c03130</name>
</gene>
<dbReference type="PATRIC" id="fig|1276229.3.peg.310"/>
<organism evidence="3 4">
    <name type="scientific">Spiroplasma syrphidicola EA-1</name>
    <dbReference type="NCBI Taxonomy" id="1276229"/>
    <lineage>
        <taxon>Bacteria</taxon>
        <taxon>Bacillati</taxon>
        <taxon>Mycoplasmatota</taxon>
        <taxon>Mollicutes</taxon>
        <taxon>Entomoplasmatales</taxon>
        <taxon>Spiroplasmataceae</taxon>
        <taxon>Spiroplasma</taxon>
    </lineage>
</organism>
<feature type="compositionally biased region" description="Low complexity" evidence="1">
    <location>
        <begin position="22"/>
        <end position="49"/>
    </location>
</feature>
<dbReference type="Proteomes" id="UP000013963">
    <property type="component" value="Chromosome"/>
</dbReference>
<evidence type="ECO:0000256" key="1">
    <source>
        <dbReference type="SAM" id="MobiDB-lite"/>
    </source>
</evidence>
<dbReference type="RefSeq" id="WP_016340556.1">
    <property type="nucleotide sequence ID" value="NC_021284.1"/>
</dbReference>
<keyword evidence="2" id="KW-1133">Transmembrane helix</keyword>
<dbReference type="HOGENOM" id="CLU_094968_0_0_14"/>
<proteinExistence type="predicted"/>
<reference evidence="3 4" key="1">
    <citation type="journal article" date="2013" name="Genome Biol. Evol.">
        <title>Complete genomes of two dipteran-associated spiroplasmas provided insights into the origin, dynamics, and impacts of viral invasion in spiroplasma.</title>
        <authorList>
            <person name="Ku C."/>
            <person name="Lo W.S."/>
            <person name="Chen L.L."/>
            <person name="Kuo C.H."/>
        </authorList>
    </citation>
    <scope>NUCLEOTIDE SEQUENCE [LARGE SCALE GENOMIC DNA]</scope>
    <source>
        <strain evidence="3">EA-1</strain>
    </source>
</reference>
<protein>
    <recommendedName>
        <fullName evidence="5">Transmembrane protein</fullName>
    </recommendedName>
</protein>
<name>R4U3D0_9MOLU</name>
<keyword evidence="2" id="KW-0812">Transmembrane</keyword>
<feature type="region of interest" description="Disordered" evidence="1">
    <location>
        <begin position="1"/>
        <end position="49"/>
    </location>
</feature>